<evidence type="ECO:0000313" key="2">
    <source>
        <dbReference type="EMBL" id="EFW06689.1"/>
    </source>
</evidence>
<dbReference type="PROSITE" id="PS52050">
    <property type="entry name" value="WYL"/>
    <property type="match status" value="1"/>
</dbReference>
<dbReference type="InterPro" id="IPR026881">
    <property type="entry name" value="WYL_dom"/>
</dbReference>
<organism evidence="2 3">
    <name type="scientific">Coprobacillus cateniformis</name>
    <dbReference type="NCBI Taxonomy" id="100884"/>
    <lineage>
        <taxon>Bacteria</taxon>
        <taxon>Bacillati</taxon>
        <taxon>Bacillota</taxon>
        <taxon>Erysipelotrichia</taxon>
        <taxon>Erysipelotrichales</taxon>
        <taxon>Coprobacillaceae</taxon>
        <taxon>Coprobacillus</taxon>
    </lineage>
</organism>
<reference evidence="2 3" key="1">
    <citation type="submission" date="2010-12" db="EMBL/GenBank/DDBJ databases">
        <title>The Genome Sequence of Coprobacillus sp. strain 29_1.</title>
        <authorList>
            <consortium name="The Broad Institute Genome Sequencing Platform"/>
            <person name="Earl A."/>
            <person name="Ward D."/>
            <person name="Feldgarden M."/>
            <person name="Gevers D."/>
            <person name="Daigneault M."/>
            <person name="Sibley C.D."/>
            <person name="White A."/>
            <person name="Strauss J."/>
            <person name="Allen-Vercoe E."/>
            <person name="Young S.K."/>
            <person name="Zeng Q."/>
            <person name="Gargeya S."/>
            <person name="Fitzgerald M."/>
            <person name="Haas B."/>
            <person name="Abouelleil A."/>
            <person name="Alvarado L."/>
            <person name="Arachchi H.M."/>
            <person name="Berlin A."/>
            <person name="Brown A."/>
            <person name="Chapman S.B."/>
            <person name="Chen Z."/>
            <person name="Dunbar C."/>
            <person name="Freedman E."/>
            <person name="Gearin G."/>
            <person name="Gellesch M."/>
            <person name="Goldberg J."/>
            <person name="Griggs A."/>
            <person name="Gujja S."/>
            <person name="Heilman E."/>
            <person name="Heiman D."/>
            <person name="Howarth C."/>
            <person name="Larson L."/>
            <person name="Lui A."/>
            <person name="MacDonald P.J.P."/>
            <person name="Mehta T."/>
            <person name="Montmayeur A."/>
            <person name="Murphy C."/>
            <person name="Neiman D."/>
            <person name="Pearson M."/>
            <person name="Priest M."/>
            <person name="Roberts A."/>
            <person name="Saif S."/>
            <person name="Shea T."/>
            <person name="Shenoy N."/>
            <person name="Sisk P."/>
            <person name="Stolte C."/>
            <person name="Sykes S."/>
            <person name="White J."/>
            <person name="Yandava C."/>
            <person name="Nusbaum C."/>
            <person name="Birren B."/>
        </authorList>
    </citation>
    <scope>NUCLEOTIDE SEQUENCE [LARGE SCALE GENOMIC DNA]</scope>
    <source>
        <strain evidence="2 3">29_1</strain>
    </source>
</reference>
<keyword evidence="3" id="KW-1185">Reference proteome</keyword>
<evidence type="ECO:0000259" key="1">
    <source>
        <dbReference type="Pfam" id="PF13280"/>
    </source>
</evidence>
<sequence>MGKRMYYVFKIIQEAQGKSITGKEILKCLEKYDIYVDIKTVYSCIRNINDFFQDWLGHNMIASQRKSGFMIEHEFFTDGELQFLLDSIAFHQDLQFEDKNILRDRLLLLSSVHQQSRLIDFKPIQKELSFSLFLNLSTIMKAIENKTILSFQYINYEVKYNHLVEIPSQNGNHKTDYIISPYQIVSTNNHYYLIGYNEKYKDQLTTYRIDRMRTIRTIRQPFVEIREQFDMRDEIEKTTNMYIASPRDTLQIECNKKLLREVTSRFGENLKAKKLYQDHYLITVENIPISDGLIGWIMMMQDQLKVLKPESLQKEIKNRIEKMVNIYQNI</sequence>
<dbReference type="Pfam" id="PF13280">
    <property type="entry name" value="WYL"/>
    <property type="match status" value="1"/>
</dbReference>
<comment type="caution">
    <text evidence="2">The sequence shown here is derived from an EMBL/GenBank/DDBJ whole genome shotgun (WGS) entry which is preliminary data.</text>
</comment>
<dbReference type="AlphaFoldDB" id="E7G638"/>
<dbReference type="eggNOG" id="COG2378">
    <property type="taxonomic scope" value="Bacteria"/>
</dbReference>
<dbReference type="PANTHER" id="PTHR34580">
    <property type="match status" value="1"/>
</dbReference>
<accession>E7G638</accession>
<dbReference type="InterPro" id="IPR051534">
    <property type="entry name" value="CBASS_pafABC_assoc_protein"/>
</dbReference>
<dbReference type="Proteomes" id="UP000003157">
    <property type="component" value="Unassembled WGS sequence"/>
</dbReference>
<dbReference type="STRING" id="100884.GCA_000269565_01474"/>
<dbReference type="GeneID" id="78229349"/>
<feature type="domain" description="WYL" evidence="1">
    <location>
        <begin position="136"/>
        <end position="216"/>
    </location>
</feature>
<gene>
    <name evidence="2" type="ORF">HMPREF9488_00226</name>
</gene>
<name>E7G638_9FIRM</name>
<dbReference type="EMBL" id="ADKX01000001">
    <property type="protein sequence ID" value="EFW06689.1"/>
    <property type="molecule type" value="Genomic_DNA"/>
</dbReference>
<dbReference type="HOGENOM" id="CLU_1010870_0_0_9"/>
<dbReference type="OrthoDB" id="9772503at2"/>
<protein>
    <recommendedName>
        <fullName evidence="1">WYL domain-containing protein</fullName>
    </recommendedName>
</protein>
<proteinExistence type="predicted"/>
<evidence type="ECO:0000313" key="3">
    <source>
        <dbReference type="Proteomes" id="UP000003157"/>
    </source>
</evidence>
<dbReference type="RefSeq" id="WP_008787354.1">
    <property type="nucleotide sequence ID" value="NZ_AKCB01000001.1"/>
</dbReference>
<dbReference type="PANTHER" id="PTHR34580:SF1">
    <property type="entry name" value="PROTEIN PAFC"/>
    <property type="match status" value="1"/>
</dbReference>